<reference evidence="7" key="1">
    <citation type="journal article" date="2012" name="Nature">
        <title>The oyster genome reveals stress adaptation and complexity of shell formation.</title>
        <authorList>
            <person name="Zhang G."/>
            <person name="Fang X."/>
            <person name="Guo X."/>
            <person name="Li L."/>
            <person name="Luo R."/>
            <person name="Xu F."/>
            <person name="Yang P."/>
            <person name="Zhang L."/>
            <person name="Wang X."/>
            <person name="Qi H."/>
            <person name="Xiong Z."/>
            <person name="Que H."/>
            <person name="Xie Y."/>
            <person name="Holland P.W."/>
            <person name="Paps J."/>
            <person name="Zhu Y."/>
            <person name="Wu F."/>
            <person name="Chen Y."/>
            <person name="Wang J."/>
            <person name="Peng C."/>
            <person name="Meng J."/>
            <person name="Yang L."/>
            <person name="Liu J."/>
            <person name="Wen B."/>
            <person name="Zhang N."/>
            <person name="Huang Z."/>
            <person name="Zhu Q."/>
            <person name="Feng Y."/>
            <person name="Mount A."/>
            <person name="Hedgecock D."/>
            <person name="Xu Z."/>
            <person name="Liu Y."/>
            <person name="Domazet-Loso T."/>
            <person name="Du Y."/>
            <person name="Sun X."/>
            <person name="Zhang S."/>
            <person name="Liu B."/>
            <person name="Cheng P."/>
            <person name="Jiang X."/>
            <person name="Li J."/>
            <person name="Fan D."/>
            <person name="Wang W."/>
            <person name="Fu W."/>
            <person name="Wang T."/>
            <person name="Wang B."/>
            <person name="Zhang J."/>
            <person name="Peng Z."/>
            <person name="Li Y."/>
            <person name="Li N."/>
            <person name="Wang J."/>
            <person name="Chen M."/>
            <person name="He Y."/>
            <person name="Tan F."/>
            <person name="Song X."/>
            <person name="Zheng Q."/>
            <person name="Huang R."/>
            <person name="Yang H."/>
            <person name="Du X."/>
            <person name="Chen L."/>
            <person name="Yang M."/>
            <person name="Gaffney P.M."/>
            <person name="Wang S."/>
            <person name="Luo L."/>
            <person name="She Z."/>
            <person name="Ming Y."/>
            <person name="Huang W."/>
            <person name="Zhang S."/>
            <person name="Huang B."/>
            <person name="Zhang Y."/>
            <person name="Qu T."/>
            <person name="Ni P."/>
            <person name="Miao G."/>
            <person name="Wang J."/>
            <person name="Wang Q."/>
            <person name="Steinberg C.E."/>
            <person name="Wang H."/>
            <person name="Li N."/>
            <person name="Qian L."/>
            <person name="Zhang G."/>
            <person name="Li Y."/>
            <person name="Yang H."/>
            <person name="Liu X."/>
            <person name="Wang J."/>
            <person name="Yin Y."/>
            <person name="Wang J."/>
        </authorList>
    </citation>
    <scope>NUCLEOTIDE SEQUENCE [LARGE SCALE GENOMIC DNA]</scope>
    <source>
        <strain evidence="7">05x7-T-G4-1.051#20</strain>
    </source>
</reference>
<sequence>MLTLNLLNVQTVLVALTVGLLVYFIRRRFIYRLPPGPWAIPLIGNFEVYTKPLLHRVVLQLSKKYGPVTLFSFGPIRTVFLNNYEVVMEAMVKRKADFAGRPASVTCQYNAVLDAVVSKFMQKMSQLQHSRKRALLDGFAQAFQTTVEQLKQTFGGVADVLHGSGSGLLGQLTQHLSGASGTLATQLSGLKETASQLLASGQEALAGVHQTGAAAVDQLHTGLTGAGSQLIDQLLHPAGTK</sequence>
<protein>
    <submittedName>
        <fullName evidence="7">Cytochrome P450 2A1</fullName>
    </submittedName>
</protein>
<evidence type="ECO:0000256" key="2">
    <source>
        <dbReference type="ARBA" id="ARBA00022617"/>
    </source>
</evidence>
<dbReference type="PANTHER" id="PTHR24289">
    <property type="entry name" value="STEROID 17-ALPHA-HYDROXYLASE/17,20 LYASE"/>
    <property type="match status" value="1"/>
</dbReference>
<keyword evidence="2" id="KW-0349">Heme</keyword>
<dbReference type="InterPro" id="IPR002401">
    <property type="entry name" value="Cyt_P450_E_grp-I"/>
</dbReference>
<comment type="similarity">
    <text evidence="1">Belongs to the cytochrome P450 family.</text>
</comment>
<dbReference type="InterPro" id="IPR001128">
    <property type="entry name" value="Cyt_P450"/>
</dbReference>
<dbReference type="InParanoid" id="K1QEW0"/>
<gene>
    <name evidence="7" type="ORF">CGI_10022578</name>
</gene>
<dbReference type="HOGENOM" id="CLU_1152719_0_0_1"/>
<evidence type="ECO:0000256" key="6">
    <source>
        <dbReference type="ARBA" id="ARBA00023033"/>
    </source>
</evidence>
<dbReference type="Pfam" id="PF00067">
    <property type="entry name" value="p450"/>
    <property type="match status" value="1"/>
</dbReference>
<dbReference type="GO" id="GO:0005506">
    <property type="term" value="F:iron ion binding"/>
    <property type="evidence" value="ECO:0007669"/>
    <property type="project" value="InterPro"/>
</dbReference>
<name>K1QEW0_MAGGI</name>
<keyword evidence="5" id="KW-0408">Iron</keyword>
<evidence type="ECO:0000256" key="3">
    <source>
        <dbReference type="ARBA" id="ARBA00022723"/>
    </source>
</evidence>
<keyword evidence="3" id="KW-0479">Metal-binding</keyword>
<dbReference type="PRINTS" id="PR00463">
    <property type="entry name" value="EP450I"/>
</dbReference>
<dbReference type="EMBL" id="JH817161">
    <property type="protein sequence ID" value="EKC35447.1"/>
    <property type="molecule type" value="Genomic_DNA"/>
</dbReference>
<dbReference type="Gene3D" id="1.10.630.10">
    <property type="entry name" value="Cytochrome P450"/>
    <property type="match status" value="1"/>
</dbReference>
<dbReference type="GO" id="GO:0020037">
    <property type="term" value="F:heme binding"/>
    <property type="evidence" value="ECO:0007669"/>
    <property type="project" value="InterPro"/>
</dbReference>
<dbReference type="SUPFAM" id="SSF48264">
    <property type="entry name" value="Cytochrome P450"/>
    <property type="match status" value="1"/>
</dbReference>
<accession>K1QEW0</accession>
<keyword evidence="4" id="KW-0560">Oxidoreductase</keyword>
<dbReference type="PANTHER" id="PTHR24289:SF1">
    <property type="entry name" value="STEROID 17-ALPHA-HYDROXYLASE_17,20 LYASE"/>
    <property type="match status" value="1"/>
</dbReference>
<proteinExistence type="inferred from homology"/>
<organism evidence="7">
    <name type="scientific">Magallana gigas</name>
    <name type="common">Pacific oyster</name>
    <name type="synonym">Crassostrea gigas</name>
    <dbReference type="NCBI Taxonomy" id="29159"/>
    <lineage>
        <taxon>Eukaryota</taxon>
        <taxon>Metazoa</taxon>
        <taxon>Spiralia</taxon>
        <taxon>Lophotrochozoa</taxon>
        <taxon>Mollusca</taxon>
        <taxon>Bivalvia</taxon>
        <taxon>Autobranchia</taxon>
        <taxon>Pteriomorphia</taxon>
        <taxon>Ostreida</taxon>
        <taxon>Ostreoidea</taxon>
        <taxon>Ostreidae</taxon>
        <taxon>Magallana</taxon>
    </lineage>
</organism>
<keyword evidence="6" id="KW-0503">Monooxygenase</keyword>
<evidence type="ECO:0000256" key="4">
    <source>
        <dbReference type="ARBA" id="ARBA00023002"/>
    </source>
</evidence>
<dbReference type="GO" id="GO:0004497">
    <property type="term" value="F:monooxygenase activity"/>
    <property type="evidence" value="ECO:0007669"/>
    <property type="project" value="UniProtKB-KW"/>
</dbReference>
<dbReference type="GO" id="GO:0016705">
    <property type="term" value="F:oxidoreductase activity, acting on paired donors, with incorporation or reduction of molecular oxygen"/>
    <property type="evidence" value="ECO:0007669"/>
    <property type="project" value="InterPro"/>
</dbReference>
<evidence type="ECO:0000313" key="7">
    <source>
        <dbReference type="EMBL" id="EKC35447.1"/>
    </source>
</evidence>
<evidence type="ECO:0000256" key="1">
    <source>
        <dbReference type="ARBA" id="ARBA00010617"/>
    </source>
</evidence>
<dbReference type="InterPro" id="IPR036396">
    <property type="entry name" value="Cyt_P450_sf"/>
</dbReference>
<dbReference type="AlphaFoldDB" id="K1QEW0"/>
<evidence type="ECO:0000256" key="5">
    <source>
        <dbReference type="ARBA" id="ARBA00023004"/>
    </source>
</evidence>